<dbReference type="EMBL" id="MN586026">
    <property type="protein sequence ID" value="QGJ93419.1"/>
    <property type="molecule type" value="Genomic_DNA"/>
</dbReference>
<proteinExistence type="predicted"/>
<organism evidence="1 2">
    <name type="scientific">Gordonia phage Leonard</name>
    <dbReference type="NCBI Taxonomy" id="2656539"/>
    <lineage>
        <taxon>Viruses</taxon>
        <taxon>Duplodnaviria</taxon>
        <taxon>Heunggongvirae</taxon>
        <taxon>Uroviricota</taxon>
        <taxon>Caudoviricetes</taxon>
        <taxon>Stackebrandtviridae</taxon>
        <taxon>Schenleyvirinae</taxon>
        <taxon>Leonardvirus</taxon>
        <taxon>Leonardvirus leonard</taxon>
    </lineage>
</organism>
<evidence type="ECO:0000313" key="1">
    <source>
        <dbReference type="EMBL" id="QGJ93419.1"/>
    </source>
</evidence>
<name>A0A649VN00_9CAUD</name>
<reference evidence="1 2" key="1">
    <citation type="submission" date="2019-10" db="EMBL/GenBank/DDBJ databases">
        <authorList>
            <person name="Case Z.W."/>
            <person name="Garlena R.A."/>
            <person name="Russell D.A."/>
            <person name="Pope W.H."/>
            <person name="Jacobs-Sera D."/>
            <person name="Hatfull G.F."/>
        </authorList>
    </citation>
    <scope>NUCLEOTIDE SEQUENCE [LARGE SCALE GENOMIC DNA]</scope>
</reference>
<dbReference type="Proteomes" id="UP000422378">
    <property type="component" value="Segment"/>
</dbReference>
<evidence type="ECO:0000313" key="2">
    <source>
        <dbReference type="Proteomes" id="UP000422378"/>
    </source>
</evidence>
<sequence>MTTPKPSTPPAGPSGVSHTPALDLADVMARMNTTVETALRHLFDTLGIKYTESIVEAKHEFTTGVPNHLDAMRQAWDEGYHDGTLDGREALGYTSNPYDKLLDDRREFVREQVENGYGAQLDENDDDVLGDNNAEWFDAILDAHDEWLALQRHIKPQDSGAWQPPYSADEALGKIWHLVKAGDSEATYDGVRAVLDEMGYHEHVHTRLAVEPDLTTIPPTTPDEPDICDAEYEHIGLDETWQCSRNPGHPGPHIDGRGPSAWLDDRVVCGDLKGPNVCARHLGHGGVHRDQNRAEW</sequence>
<protein>
    <submittedName>
        <fullName evidence="1">Uncharacterized protein</fullName>
    </submittedName>
</protein>
<dbReference type="GeneID" id="63026823"/>
<dbReference type="KEGG" id="vg:63026823"/>
<accession>A0A649VN00</accession>
<keyword evidence="2" id="KW-1185">Reference proteome</keyword>
<gene>
    <name evidence="1" type="primary">57</name>
    <name evidence="1" type="ORF">SEA_LEONARD_57</name>
</gene>
<dbReference type="RefSeq" id="YP_010002276.1">
    <property type="nucleotide sequence ID" value="NC_053242.1"/>
</dbReference>